<reference evidence="1 2" key="1">
    <citation type="submission" date="2021-02" db="EMBL/GenBank/DDBJ databases">
        <title>De Novo genome assembly of isolated myxobacteria.</title>
        <authorList>
            <person name="Stevens D.C."/>
        </authorList>
    </citation>
    <scope>NUCLEOTIDE SEQUENCE [LARGE SCALE GENOMIC DNA]</scope>
    <source>
        <strain evidence="1 2">SCHIC003</strain>
    </source>
</reference>
<accession>A0ABX7NDV5</accession>
<organism evidence="1 2">
    <name type="scientific">Myxococcus landrumensis</name>
    <dbReference type="NCBI Taxonomy" id="2813577"/>
    <lineage>
        <taxon>Bacteria</taxon>
        <taxon>Pseudomonadati</taxon>
        <taxon>Myxococcota</taxon>
        <taxon>Myxococcia</taxon>
        <taxon>Myxococcales</taxon>
        <taxon>Cystobacterineae</taxon>
        <taxon>Myxococcaceae</taxon>
        <taxon>Myxococcus</taxon>
    </lineage>
</organism>
<dbReference type="InterPro" id="IPR030916">
    <property type="entry name" value="ELWxxDGT_rpt"/>
</dbReference>
<dbReference type="RefSeq" id="WP_206718642.1">
    <property type="nucleotide sequence ID" value="NZ_CP071091.1"/>
</dbReference>
<evidence type="ECO:0008006" key="3">
    <source>
        <dbReference type="Google" id="ProtNLM"/>
    </source>
</evidence>
<evidence type="ECO:0000313" key="1">
    <source>
        <dbReference type="EMBL" id="QSQ17006.1"/>
    </source>
</evidence>
<dbReference type="Proteomes" id="UP000663090">
    <property type="component" value="Chromosome"/>
</dbReference>
<sequence>MPRRAGWLVSLLMMGMGCGGPVPGDVPPPAPSEDSQAAGMLHCPLPSSSATKRVKTILPPSQIGIPRFAAVPNGFVKFKGQLYFAVNFEDGQRALWKSNGTEAGTSHVRGFPATDGGFTPALANLAVGPTRLFFQVADPAHGNELWVSDGTGTGTTLVKDLTPGSPGSSLSHLTALGDRLVFFKEIFDSGTFRSRYELWTSDGTAAGTERLRDFGWDLGVSVKDSAADGELRFFVMGPAGTGTVLWKTDGTEEGSVPIKQLTSSEGAFIGDLQTSGSLALFVMREHTGLQELWKSDGSSGGTVRLASFGPSRVARLVGRLGSRVYVAVTSLSSQYMVLYRVPLSGGNPAPVVTLPNDYATLGEAFPFIDETSSVPGGSKLYFSVTIGSDGPAPRDTQLWVTDGTAAGTVLLHRPLSLSDEYSSPVRAVSDDLVFFSAFEAGGAGIEPWVSNGTPEKTRRLKNIAPDADTGSSYPRDFFRLGSRVFFSAYDDTEAGQLWSTELGGNCMAP</sequence>
<evidence type="ECO:0000313" key="2">
    <source>
        <dbReference type="Proteomes" id="UP000663090"/>
    </source>
</evidence>
<name>A0ABX7NDV5_9BACT</name>
<dbReference type="NCBIfam" id="TIGR04534">
    <property type="entry name" value="ELWxxDGT_rpt"/>
    <property type="match status" value="1"/>
</dbReference>
<gene>
    <name evidence="1" type="ORF">JY572_13530</name>
</gene>
<proteinExistence type="predicted"/>
<keyword evidence="2" id="KW-1185">Reference proteome</keyword>
<dbReference type="EMBL" id="CP071091">
    <property type="protein sequence ID" value="QSQ17006.1"/>
    <property type="molecule type" value="Genomic_DNA"/>
</dbReference>
<dbReference type="PROSITE" id="PS51257">
    <property type="entry name" value="PROKAR_LIPOPROTEIN"/>
    <property type="match status" value="1"/>
</dbReference>
<protein>
    <recommendedName>
        <fullName evidence="3">Lipoprotein</fullName>
    </recommendedName>
</protein>